<sequence length="235" mass="26573">MPADQEDVRELVEGLSPFPEGVFVPDQPWLANYFLPLISIDLGLFLEELRGTVVHMLNPFEPYDGLIGEGTEEFHTEFCGENWLAFELTPDNKYRFLASEDYFVSSPTHGDEDEDMAEVIEEMKAIYQRSRDRFHTTGKLLPWQDNNPQAFMDVLGGEISYGNWSETSPVPSAFEMTIDPADGLPNDGISLSYQGREFLFVGEVAGYNYCGSGADAIVLFFEPKSRIALFTYDWS</sequence>
<protein>
    <submittedName>
        <fullName evidence="1">Uncharacterized protein</fullName>
    </submittedName>
</protein>
<organism evidence="1 2">
    <name type="scientific">Arcanobacterium buesumense</name>
    <dbReference type="NCBI Taxonomy" id="2722751"/>
    <lineage>
        <taxon>Bacteria</taxon>
        <taxon>Bacillati</taxon>
        <taxon>Actinomycetota</taxon>
        <taxon>Actinomycetes</taxon>
        <taxon>Actinomycetales</taxon>
        <taxon>Actinomycetaceae</taxon>
        <taxon>Arcanobacterium</taxon>
    </lineage>
</organism>
<keyword evidence="2" id="KW-1185">Reference proteome</keyword>
<proteinExistence type="predicted"/>
<gene>
    <name evidence="1" type="ORF">HC352_06710</name>
</gene>
<dbReference type="KEGG" id="arca:HC352_06710"/>
<dbReference type="RefSeq" id="WP_168918162.1">
    <property type="nucleotide sequence ID" value="NZ_CP050804.1"/>
</dbReference>
<dbReference type="Proteomes" id="UP000502298">
    <property type="component" value="Chromosome"/>
</dbReference>
<evidence type="ECO:0000313" key="1">
    <source>
        <dbReference type="EMBL" id="QJC22231.1"/>
    </source>
</evidence>
<reference evidence="1 2" key="1">
    <citation type="submission" date="2020-03" db="EMBL/GenBank/DDBJ databases">
        <title>Complete genome of Arcanobacterium buesumensis sp. nov. strain 2701.</title>
        <authorList>
            <person name="Borowiak M."/>
            <person name="Alssahen M."/>
            <person name="Laemmler C."/>
            <person name="Malorny B."/>
            <person name="Hassan A."/>
            <person name="Prenger-Berninghoff E."/>
            <person name="Ploetz M."/>
            <person name="Abdulmawjood A."/>
        </authorList>
    </citation>
    <scope>NUCLEOTIDE SEQUENCE [LARGE SCALE GENOMIC DNA]</scope>
    <source>
        <strain evidence="1 2">2701</strain>
    </source>
</reference>
<dbReference type="EMBL" id="CP050804">
    <property type="protein sequence ID" value="QJC22231.1"/>
    <property type="molecule type" value="Genomic_DNA"/>
</dbReference>
<accession>A0A6H2EMD8</accession>
<name>A0A6H2EMD8_9ACTO</name>
<dbReference type="AlphaFoldDB" id="A0A6H2EMD8"/>
<evidence type="ECO:0000313" key="2">
    <source>
        <dbReference type="Proteomes" id="UP000502298"/>
    </source>
</evidence>